<sequence length="117" mass="12211">MITIKGNTAINCGTLLKMDAPHTANVVIEDNRGFNLSGELINLTVFVDPGKLNSFLAEVKPHMQDLKGEQLAAFQSIVETLSNPAAPDKSGALAQLAEFGKSVASGVLATAIATFLG</sequence>
<name>A0A7X1XYB8_9PSED</name>
<organism evidence="1 2">
    <name type="scientific">Pseudomonas helleri</name>
    <dbReference type="NCBI Taxonomy" id="1608996"/>
    <lineage>
        <taxon>Bacteria</taxon>
        <taxon>Pseudomonadati</taxon>
        <taxon>Pseudomonadota</taxon>
        <taxon>Gammaproteobacteria</taxon>
        <taxon>Pseudomonadales</taxon>
        <taxon>Pseudomonadaceae</taxon>
        <taxon>Pseudomonas</taxon>
    </lineage>
</organism>
<reference evidence="1 2" key="1">
    <citation type="submission" date="2019-10" db="EMBL/GenBank/DDBJ databases">
        <title>Evaluation of single-gene subtyping targets for Pseudomonas.</title>
        <authorList>
            <person name="Reichler S.J."/>
            <person name="Orsi R.H."/>
            <person name="Wiedmann M."/>
            <person name="Martin N.H."/>
            <person name="Murphy S.I."/>
        </authorList>
    </citation>
    <scope>NUCLEOTIDE SEQUENCE [LARGE SCALE GENOMIC DNA]</scope>
    <source>
        <strain evidence="1 2">FSL R10-1984</strain>
    </source>
</reference>
<protein>
    <submittedName>
        <fullName evidence="1">Uncharacterized protein</fullName>
    </submittedName>
</protein>
<evidence type="ECO:0000313" key="2">
    <source>
        <dbReference type="Proteomes" id="UP000437970"/>
    </source>
</evidence>
<comment type="caution">
    <text evidence="1">The sequence shown here is derived from an EMBL/GenBank/DDBJ whole genome shotgun (WGS) entry which is preliminary data.</text>
</comment>
<gene>
    <name evidence="1" type="ORF">GHO29_12130</name>
</gene>
<accession>A0A7X1XYB8</accession>
<dbReference type="RefSeq" id="WP_153379124.1">
    <property type="nucleotide sequence ID" value="NZ_WIVW01000013.1"/>
</dbReference>
<dbReference type="Proteomes" id="UP000437970">
    <property type="component" value="Unassembled WGS sequence"/>
</dbReference>
<dbReference type="AlphaFoldDB" id="A0A7X1XYB8"/>
<dbReference type="EMBL" id="WIVW01000013">
    <property type="protein sequence ID" value="MQU27234.1"/>
    <property type="molecule type" value="Genomic_DNA"/>
</dbReference>
<proteinExistence type="predicted"/>
<evidence type="ECO:0000313" key="1">
    <source>
        <dbReference type="EMBL" id="MQU27234.1"/>
    </source>
</evidence>